<keyword evidence="3" id="KW-1185">Reference proteome</keyword>
<name>A0ABQ8TWX4_PERAM</name>
<feature type="compositionally biased region" description="Basic and acidic residues" evidence="1">
    <location>
        <begin position="90"/>
        <end position="106"/>
    </location>
</feature>
<accession>A0ABQ8TWX4</accession>
<feature type="compositionally biased region" description="Basic and acidic residues" evidence="1">
    <location>
        <begin position="196"/>
        <end position="206"/>
    </location>
</feature>
<feature type="compositionally biased region" description="Basic and acidic residues" evidence="1">
    <location>
        <begin position="238"/>
        <end position="261"/>
    </location>
</feature>
<gene>
    <name evidence="2" type="ORF">ANN_01562</name>
</gene>
<feature type="compositionally biased region" description="Polar residues" evidence="1">
    <location>
        <begin position="208"/>
        <end position="217"/>
    </location>
</feature>
<proteinExistence type="predicted"/>
<comment type="caution">
    <text evidence="2">The sequence shown here is derived from an EMBL/GenBank/DDBJ whole genome shotgun (WGS) entry which is preliminary data.</text>
</comment>
<reference evidence="2 3" key="1">
    <citation type="journal article" date="2022" name="Allergy">
        <title>Genome assembly and annotation of Periplaneta americana reveal a comprehensive cockroach allergen profile.</title>
        <authorList>
            <person name="Wang L."/>
            <person name="Xiong Q."/>
            <person name="Saelim N."/>
            <person name="Wang L."/>
            <person name="Nong W."/>
            <person name="Wan A.T."/>
            <person name="Shi M."/>
            <person name="Liu X."/>
            <person name="Cao Q."/>
            <person name="Hui J.H.L."/>
            <person name="Sookrung N."/>
            <person name="Leung T.F."/>
            <person name="Tungtrongchitr A."/>
            <person name="Tsui S.K.W."/>
        </authorList>
    </citation>
    <scope>NUCLEOTIDE SEQUENCE [LARGE SCALE GENOMIC DNA]</scope>
    <source>
        <strain evidence="2">PWHHKU_190912</strain>
    </source>
</reference>
<feature type="compositionally biased region" description="Polar residues" evidence="1">
    <location>
        <begin position="146"/>
        <end position="157"/>
    </location>
</feature>
<evidence type="ECO:0000313" key="2">
    <source>
        <dbReference type="EMBL" id="KAJ4450155.1"/>
    </source>
</evidence>
<organism evidence="2 3">
    <name type="scientific">Periplaneta americana</name>
    <name type="common">American cockroach</name>
    <name type="synonym">Blatta americana</name>
    <dbReference type="NCBI Taxonomy" id="6978"/>
    <lineage>
        <taxon>Eukaryota</taxon>
        <taxon>Metazoa</taxon>
        <taxon>Ecdysozoa</taxon>
        <taxon>Arthropoda</taxon>
        <taxon>Hexapoda</taxon>
        <taxon>Insecta</taxon>
        <taxon>Pterygota</taxon>
        <taxon>Neoptera</taxon>
        <taxon>Polyneoptera</taxon>
        <taxon>Dictyoptera</taxon>
        <taxon>Blattodea</taxon>
        <taxon>Blattoidea</taxon>
        <taxon>Blattidae</taxon>
        <taxon>Blattinae</taxon>
        <taxon>Periplaneta</taxon>
    </lineage>
</organism>
<feature type="compositionally biased region" description="Low complexity" evidence="1">
    <location>
        <begin position="185"/>
        <end position="195"/>
    </location>
</feature>
<dbReference type="Proteomes" id="UP001148838">
    <property type="component" value="Unassembled WGS sequence"/>
</dbReference>
<evidence type="ECO:0000256" key="1">
    <source>
        <dbReference type="SAM" id="MobiDB-lite"/>
    </source>
</evidence>
<feature type="compositionally biased region" description="Basic residues" evidence="1">
    <location>
        <begin position="34"/>
        <end position="43"/>
    </location>
</feature>
<feature type="compositionally biased region" description="Low complexity" evidence="1">
    <location>
        <begin position="18"/>
        <end position="31"/>
    </location>
</feature>
<feature type="compositionally biased region" description="Basic and acidic residues" evidence="1">
    <location>
        <begin position="218"/>
        <end position="228"/>
    </location>
</feature>
<feature type="compositionally biased region" description="Basic and acidic residues" evidence="1">
    <location>
        <begin position="44"/>
        <end position="66"/>
    </location>
</feature>
<feature type="compositionally biased region" description="Basic and acidic residues" evidence="1">
    <location>
        <begin position="117"/>
        <end position="143"/>
    </location>
</feature>
<evidence type="ECO:0000313" key="3">
    <source>
        <dbReference type="Proteomes" id="UP001148838"/>
    </source>
</evidence>
<feature type="compositionally biased region" description="Low complexity" evidence="1">
    <location>
        <begin position="166"/>
        <end position="176"/>
    </location>
</feature>
<sequence length="483" mass="56192">MGTQGDQWKHKENRNTRRTTGTQEEQQTQGEQQKHKKNNGKTRRSTEKQGEQQEHREQQEHKENNRNTRRTTGTQGEQQKQKENSGNTRRTTETEGEQREHKENNRNTRSSTETQGEEQKHKENNRNTRRTTETQEEQREHNENNGNTRRTMETQGEQLKYKENKGNTGRTTGTQGERQEHKENNGNTRRTTGTEGEQREHNEKNGNIKRTTGTQGEQQEHKDNDRNIKRTTGTQGEQQEHKENVGTQEELRKDEENNEKTRRTRIIRRLKPLPMSWGPVHTVNFYEIRGIIQLHHRPYCEIRIARTPARRSTRGKKEYTVYEPSISFYKDKYHLESIVITGLMIGSCATIPRFLVDFFLDEMVYRSGRQHSLKWVKGPRAYFMSASVVSGDAEHSFSSHKAISSDDQHLSSSAVSQNMCQWHNVQHYVQRCSEVMISTSDREMSRPGFKSWLGFRACSDVESAAGRTGTDHPFPLSPDLVAS</sequence>
<dbReference type="EMBL" id="JAJSOF020000003">
    <property type="protein sequence ID" value="KAJ4450155.1"/>
    <property type="molecule type" value="Genomic_DNA"/>
</dbReference>
<feature type="region of interest" description="Disordered" evidence="1">
    <location>
        <begin position="1"/>
        <end position="263"/>
    </location>
</feature>
<protein>
    <submittedName>
        <fullName evidence="2">Uncharacterized protein</fullName>
    </submittedName>
</protein>